<dbReference type="RefSeq" id="WP_200750360.1">
    <property type="nucleotide sequence ID" value="NZ_JAEOAH010000047.1"/>
</dbReference>
<feature type="transmembrane region" description="Helical" evidence="1">
    <location>
        <begin position="12"/>
        <end position="35"/>
    </location>
</feature>
<gene>
    <name evidence="2" type="ORF">JFL43_19895</name>
</gene>
<organism evidence="2 3">
    <name type="scientific">Viridibacillus soli</name>
    <dbReference type="NCBI Taxonomy" id="2798301"/>
    <lineage>
        <taxon>Bacteria</taxon>
        <taxon>Bacillati</taxon>
        <taxon>Bacillota</taxon>
        <taxon>Bacilli</taxon>
        <taxon>Bacillales</taxon>
        <taxon>Caryophanaceae</taxon>
        <taxon>Viridibacillus</taxon>
    </lineage>
</organism>
<evidence type="ECO:0000256" key="1">
    <source>
        <dbReference type="SAM" id="Phobius"/>
    </source>
</evidence>
<keyword evidence="1" id="KW-0812">Transmembrane</keyword>
<keyword evidence="1" id="KW-1133">Transmembrane helix</keyword>
<keyword evidence="3" id="KW-1185">Reference proteome</keyword>
<feature type="transmembrane region" description="Helical" evidence="1">
    <location>
        <begin position="247"/>
        <end position="266"/>
    </location>
</feature>
<dbReference type="EMBL" id="JAEOAH010000047">
    <property type="protein sequence ID" value="MBK3497057.1"/>
    <property type="molecule type" value="Genomic_DNA"/>
</dbReference>
<comment type="caution">
    <text evidence="2">The sequence shown here is derived from an EMBL/GenBank/DDBJ whole genome shotgun (WGS) entry which is preliminary data.</text>
</comment>
<evidence type="ECO:0000313" key="3">
    <source>
        <dbReference type="Proteomes" id="UP000618943"/>
    </source>
</evidence>
<evidence type="ECO:0008006" key="4">
    <source>
        <dbReference type="Google" id="ProtNLM"/>
    </source>
</evidence>
<proteinExistence type="predicted"/>
<sequence>MNLKIAEVKKFLLFKEIYIAVVFCTGLTLLMQSAIVSPDEPFYFWKNMHDFMGYVGYWMVAILLVVGVSRIVPFENETGIDELLKTYKYGKRKLLFAKLWLVLIYSIVVVTFLYSVVFIFFSSNYRINGVNSMLVEGNYQSPWDFKGIGNWTNGQYFLFQYIYMIIASFSFALFLFLISILVKRSVVIMMICGGLFAVLELIKRFLLLYFSSSEIGYVLSLLYHYGYNGMLSAFYMVNLQIDELWKLVVYLFVPIIGLVSMITYSYERRAKC</sequence>
<name>A0ABS1HCC7_9BACL</name>
<dbReference type="Proteomes" id="UP000618943">
    <property type="component" value="Unassembled WGS sequence"/>
</dbReference>
<reference evidence="2 3" key="1">
    <citation type="submission" date="2020-12" db="EMBL/GenBank/DDBJ databases">
        <title>YIM B01967 draft genome.</title>
        <authorList>
            <person name="Yan X."/>
        </authorList>
    </citation>
    <scope>NUCLEOTIDE SEQUENCE [LARGE SCALE GENOMIC DNA]</scope>
    <source>
        <strain evidence="2 3">YIM B01967</strain>
    </source>
</reference>
<feature type="transmembrane region" description="Helical" evidence="1">
    <location>
        <begin position="206"/>
        <end position="227"/>
    </location>
</feature>
<accession>A0ABS1HCC7</accession>
<feature type="transmembrane region" description="Helical" evidence="1">
    <location>
        <begin position="161"/>
        <end position="182"/>
    </location>
</feature>
<feature type="transmembrane region" description="Helical" evidence="1">
    <location>
        <begin position="55"/>
        <end position="74"/>
    </location>
</feature>
<evidence type="ECO:0000313" key="2">
    <source>
        <dbReference type="EMBL" id="MBK3497057.1"/>
    </source>
</evidence>
<feature type="transmembrane region" description="Helical" evidence="1">
    <location>
        <begin position="95"/>
        <end position="121"/>
    </location>
</feature>
<keyword evidence="1" id="KW-0472">Membrane</keyword>
<protein>
    <recommendedName>
        <fullName evidence="4">ABC transporter permease</fullName>
    </recommendedName>
</protein>